<organism evidence="2 3">
    <name type="scientific">Muntiacus reevesi</name>
    <name type="common">Reeves' muntjac</name>
    <name type="synonym">Cervus reevesi</name>
    <dbReference type="NCBI Taxonomy" id="9886"/>
    <lineage>
        <taxon>Eukaryota</taxon>
        <taxon>Metazoa</taxon>
        <taxon>Chordata</taxon>
        <taxon>Craniata</taxon>
        <taxon>Vertebrata</taxon>
        <taxon>Euteleostomi</taxon>
        <taxon>Mammalia</taxon>
        <taxon>Eutheria</taxon>
        <taxon>Laurasiatheria</taxon>
        <taxon>Artiodactyla</taxon>
        <taxon>Ruminantia</taxon>
        <taxon>Pecora</taxon>
        <taxon>Cervidae</taxon>
        <taxon>Muntiacinae</taxon>
        <taxon>Muntiacus</taxon>
    </lineage>
</organism>
<comment type="caution">
    <text evidence="2">The sequence shown here is derived from an EMBL/GenBank/DDBJ whole genome shotgun (WGS) entry which is preliminary data.</text>
</comment>
<protein>
    <submittedName>
        <fullName evidence="2">Uncharacterized protein</fullName>
    </submittedName>
</protein>
<dbReference type="AlphaFoldDB" id="A0A5J5MZA6"/>
<gene>
    <name evidence="2" type="ORF">FD755_000627</name>
</gene>
<sequence>MMSHTDTSCEREGLCAGILSILSTFSVFSEKGVSPRERGAVSSPEEEMTCEKQRMDEGTVMTASQQGSWNMVPHSYLKGVVVSRTAAWGHMSSRTLQVQEPVTEAPTPSPLPPTPPLVLQGREDFHRDKLLCDPATWRLNGFLAPEFCLCKMVIELETSQYVVSLHPFPTWTDPIGETLRPVWGPMDKCYPVTTQRRRVRSGKKHDSEAMTPKATGGPNDAVPKEETAVLSREEGEVGPLGEEAANLIPGAKGVTEKEEVAGTPGWQENKKARKRTAVYVSEASEVDIVEERPGGWVPQLLRKLWLGWFPASDIPKTQSHE</sequence>
<name>A0A5J5MZA6_MUNRE</name>
<evidence type="ECO:0000256" key="1">
    <source>
        <dbReference type="SAM" id="MobiDB-lite"/>
    </source>
</evidence>
<dbReference type="Proteomes" id="UP000326062">
    <property type="component" value="Chromosome 1"/>
</dbReference>
<evidence type="ECO:0000313" key="3">
    <source>
        <dbReference type="Proteomes" id="UP000326062"/>
    </source>
</evidence>
<keyword evidence="3" id="KW-1185">Reference proteome</keyword>
<proteinExistence type="predicted"/>
<evidence type="ECO:0000313" key="2">
    <source>
        <dbReference type="EMBL" id="KAB0385671.1"/>
    </source>
</evidence>
<feature type="region of interest" description="Disordered" evidence="1">
    <location>
        <begin position="196"/>
        <end position="223"/>
    </location>
</feature>
<dbReference type="EMBL" id="VCEB01000001">
    <property type="protein sequence ID" value="KAB0385671.1"/>
    <property type="molecule type" value="Genomic_DNA"/>
</dbReference>
<reference evidence="2 3" key="1">
    <citation type="submission" date="2019-06" db="EMBL/GenBank/DDBJ databases">
        <title>Discovery of a novel chromosome fission-fusion reversal in muntjac.</title>
        <authorList>
            <person name="Mudd A.B."/>
            <person name="Bredeson J.V."/>
            <person name="Baum R."/>
            <person name="Hockemeyer D."/>
            <person name="Rokhsar D.S."/>
        </authorList>
    </citation>
    <scope>NUCLEOTIDE SEQUENCE [LARGE SCALE GENOMIC DNA]</scope>
    <source>
        <strain evidence="2">UCam_UCB_Mr</strain>
        <tissue evidence="2">Fibroblast cell line</tissue>
    </source>
</reference>
<accession>A0A5J5MZA6</accession>